<dbReference type="InterPro" id="IPR011936">
    <property type="entry name" value="Myxo_disulph_rpt"/>
</dbReference>
<dbReference type="NCBIfam" id="NF040941">
    <property type="entry name" value="GGGWT_bact"/>
    <property type="match status" value="1"/>
</dbReference>
<evidence type="ECO:0000256" key="3">
    <source>
        <dbReference type="ARBA" id="ARBA00023157"/>
    </source>
</evidence>
<keyword evidence="3" id="KW-1015">Disulfide bond</keyword>
<dbReference type="Gene3D" id="3.90.215.10">
    <property type="entry name" value="Gamma Fibrinogen, chain A, domain 1"/>
    <property type="match status" value="1"/>
</dbReference>
<comment type="caution">
    <text evidence="6">The sequence shown here is derived from an EMBL/GenBank/DDBJ whole genome shotgun (WGS) entry which is preliminary data.</text>
</comment>
<dbReference type="Pfam" id="PF13948">
    <property type="entry name" value="DUF4215"/>
    <property type="match status" value="2"/>
</dbReference>
<dbReference type="InterPro" id="IPR002181">
    <property type="entry name" value="Fibrinogen_a/b/g_C_dom"/>
</dbReference>
<dbReference type="InterPro" id="IPR014716">
    <property type="entry name" value="Fibrinogen_a/b/g_C_1"/>
</dbReference>
<accession>A0ABT5E6E7</accession>
<dbReference type="EMBL" id="JAQNDL010000003">
    <property type="protein sequence ID" value="MDC0721437.1"/>
    <property type="molecule type" value="Genomic_DNA"/>
</dbReference>
<evidence type="ECO:0000313" key="7">
    <source>
        <dbReference type="Proteomes" id="UP001221686"/>
    </source>
</evidence>
<keyword evidence="1" id="KW-0732">Signal</keyword>
<keyword evidence="7" id="KW-1185">Reference proteome</keyword>
<proteinExistence type="predicted"/>
<dbReference type="RefSeq" id="WP_272089940.1">
    <property type="nucleotide sequence ID" value="NZ_JAQNDL010000003.1"/>
</dbReference>
<evidence type="ECO:0000256" key="2">
    <source>
        <dbReference type="ARBA" id="ARBA00022737"/>
    </source>
</evidence>
<feature type="compositionally biased region" description="Low complexity" evidence="4">
    <location>
        <begin position="1"/>
        <end position="91"/>
    </location>
</feature>
<evidence type="ECO:0000259" key="5">
    <source>
        <dbReference type="PROSITE" id="PS51406"/>
    </source>
</evidence>
<protein>
    <submittedName>
        <fullName evidence="6">Fibrinogen-like YCDxxxxGGGW domain-containing protein</fullName>
    </submittedName>
</protein>
<reference evidence="6 7" key="1">
    <citation type="submission" date="2022-11" db="EMBL/GenBank/DDBJ databases">
        <title>Minimal conservation of predation-associated metabolite biosynthetic gene clusters underscores biosynthetic potential of Myxococcota including descriptions for ten novel species: Archangium lansinium sp. nov., Myxococcus landrumus sp. nov., Nannocystis bai.</title>
        <authorList>
            <person name="Ahearne A."/>
            <person name="Stevens C."/>
            <person name="Dowd S."/>
        </authorList>
    </citation>
    <scope>NUCLEOTIDE SEQUENCE [LARGE SCALE GENOMIC DNA]</scope>
    <source>
        <strain evidence="6 7">BB15-2</strain>
    </source>
</reference>
<name>A0ABT5E6E7_9BACT</name>
<sequence>MTSATETGTGTETTTVETTTGTPTEATTAPTTSTSTVPTDGSASGDATSSSSLSTTTDAETTTTTSTTDTTTTTGTTSTTDGETTSTSTTDGPPPVCGDGQVEGDEACDDGNDDNTDTCVEGCQNASCGDGFVGPGEACDDGNEVDADDCNNDCAPASCGDGAIQVGEACDDGNAIDTDACLSTCAAASCGDGFVHAGVETCDDGNADDTDACTTLCAPPSCQDGIESGAESDVDCGGPDCAPCELAEGCEQGSDCGSGSCDQNQCVVSASCKAIKQAQPNAANGLYTIDADGAGPGASFEVWCDMTTDGGGWALAIRFAPAQGTFDFYSPHWTTVTVVNEALKSPTDTLDGKFQAYNVLPGGEIRGCMQHPVTKAYACKSYALPGTTTLLDLFKNTPVGSDIAMKGLYFNEAQAEKVKWLTIQGRTLAEASIAPMYIATGINIDDDQSCYDARVRFGLVLNNENNINTLNDAAGFGAQSYYTSGCDVAPGVDAPWRTPSGFAAGPMIYNTAGHIWIR</sequence>
<gene>
    <name evidence="6" type="ORF">POL25_31310</name>
</gene>
<dbReference type="Proteomes" id="UP001221686">
    <property type="component" value="Unassembled WGS sequence"/>
</dbReference>
<evidence type="ECO:0000313" key="6">
    <source>
        <dbReference type="EMBL" id="MDC0721437.1"/>
    </source>
</evidence>
<feature type="region of interest" description="Disordered" evidence="4">
    <location>
        <begin position="1"/>
        <end position="109"/>
    </location>
</feature>
<dbReference type="Pfam" id="PF00147">
    <property type="entry name" value="Fibrinogen_C"/>
    <property type="match status" value="1"/>
</dbReference>
<dbReference type="NCBIfam" id="TIGR02232">
    <property type="entry name" value="myxo_disulf_rpt"/>
    <property type="match status" value="3"/>
</dbReference>
<dbReference type="InterPro" id="IPR036056">
    <property type="entry name" value="Fibrinogen-like_C"/>
</dbReference>
<organism evidence="6 7">
    <name type="scientific">Nannocystis bainbridge</name>
    <dbReference type="NCBI Taxonomy" id="2995303"/>
    <lineage>
        <taxon>Bacteria</taxon>
        <taxon>Pseudomonadati</taxon>
        <taxon>Myxococcota</taxon>
        <taxon>Polyangia</taxon>
        <taxon>Nannocystales</taxon>
        <taxon>Nannocystaceae</taxon>
        <taxon>Nannocystis</taxon>
    </lineage>
</organism>
<keyword evidence="2" id="KW-0677">Repeat</keyword>
<evidence type="ECO:0000256" key="4">
    <source>
        <dbReference type="SAM" id="MobiDB-lite"/>
    </source>
</evidence>
<dbReference type="PROSITE" id="PS51406">
    <property type="entry name" value="FIBRINOGEN_C_2"/>
    <property type="match status" value="1"/>
</dbReference>
<evidence type="ECO:0000256" key="1">
    <source>
        <dbReference type="ARBA" id="ARBA00022729"/>
    </source>
</evidence>
<feature type="domain" description="Fibrinogen C-terminal" evidence="5">
    <location>
        <begin position="263"/>
        <end position="329"/>
    </location>
</feature>
<dbReference type="SUPFAM" id="SSF56496">
    <property type="entry name" value="Fibrinogen C-terminal domain-like"/>
    <property type="match status" value="1"/>
</dbReference>